<dbReference type="EMBL" id="VFOW01000001">
    <property type="protein sequence ID" value="TQL78366.1"/>
    <property type="molecule type" value="Genomic_DNA"/>
</dbReference>
<name>A0A543B0Q0_9ACTN</name>
<dbReference type="Proteomes" id="UP000317043">
    <property type="component" value="Unassembled WGS sequence"/>
</dbReference>
<gene>
    <name evidence="2" type="ORF">FB566_3949</name>
</gene>
<evidence type="ECO:0000313" key="2">
    <source>
        <dbReference type="EMBL" id="TQL78366.1"/>
    </source>
</evidence>
<sequence>MSPRKQPEKQDPPVQRVRIRYTKEGPLRFTSHRDFARALERALRRANVPIAYSSGFHPHPRVSYLSAAPTGVASRAEYAELALREVVDPAILAVALDRVLPPGLDVREGVTAQTGGFADRLEASSWRIELDDVSTGDLAAAVEKFLASDEVLVTRLTKKGNREFDARHAVVTAAATPVAGVDEAGYAILDLVVRQVTPAVRPDDVLSGLSLVADLEPPVPPRVTRLAQGPLTETGDIADPLEADRESTVTAREPEASAQVAESTGASALRVTSSGSPPLFVATEATSSDQHRLLAGLVIGVFLTRRLETSAMPTQASPLTAAPVWQRMP</sequence>
<feature type="domain" description="DUF2344" evidence="1">
    <location>
        <begin position="16"/>
        <end position="202"/>
    </location>
</feature>
<dbReference type="InParanoid" id="A0A543B0Q0"/>
<organism evidence="2 3">
    <name type="scientific">Stackebrandtia endophytica</name>
    <dbReference type="NCBI Taxonomy" id="1496996"/>
    <lineage>
        <taxon>Bacteria</taxon>
        <taxon>Bacillati</taxon>
        <taxon>Actinomycetota</taxon>
        <taxon>Actinomycetes</taxon>
        <taxon>Glycomycetales</taxon>
        <taxon>Glycomycetaceae</taxon>
        <taxon>Stackebrandtia</taxon>
    </lineage>
</organism>
<dbReference type="OrthoDB" id="9780488at2"/>
<reference evidence="2 3" key="1">
    <citation type="submission" date="2019-06" db="EMBL/GenBank/DDBJ databases">
        <title>Sequencing the genomes of 1000 actinobacteria strains.</title>
        <authorList>
            <person name="Klenk H.-P."/>
        </authorList>
    </citation>
    <scope>NUCLEOTIDE SEQUENCE [LARGE SCALE GENOMIC DNA]</scope>
    <source>
        <strain evidence="2 3">DSM 45928</strain>
    </source>
</reference>
<evidence type="ECO:0000259" key="1">
    <source>
        <dbReference type="Pfam" id="PF10105"/>
    </source>
</evidence>
<protein>
    <submittedName>
        <fullName evidence="2">Radical SAM-linked protein</fullName>
    </submittedName>
</protein>
<proteinExistence type="predicted"/>
<keyword evidence="3" id="KW-1185">Reference proteome</keyword>
<dbReference type="NCBIfam" id="TIGR03936">
    <property type="entry name" value="sam_1_link_chp"/>
    <property type="match status" value="1"/>
</dbReference>
<comment type="caution">
    <text evidence="2">The sequence shown here is derived from an EMBL/GenBank/DDBJ whole genome shotgun (WGS) entry which is preliminary data.</text>
</comment>
<dbReference type="AlphaFoldDB" id="A0A543B0Q0"/>
<dbReference type="InterPro" id="IPR018768">
    <property type="entry name" value="DUF2344"/>
</dbReference>
<evidence type="ECO:0000313" key="3">
    <source>
        <dbReference type="Proteomes" id="UP000317043"/>
    </source>
</evidence>
<accession>A0A543B0Q0</accession>
<dbReference type="Pfam" id="PF10105">
    <property type="entry name" value="DUF2344"/>
    <property type="match status" value="1"/>
</dbReference>